<dbReference type="InterPro" id="IPR000719">
    <property type="entry name" value="Prot_kinase_dom"/>
</dbReference>
<evidence type="ECO:0000256" key="10">
    <source>
        <dbReference type="ARBA" id="ARBA00048679"/>
    </source>
</evidence>
<dbReference type="SUPFAM" id="SSF56112">
    <property type="entry name" value="Protein kinase-like (PK-like)"/>
    <property type="match status" value="1"/>
</dbReference>
<keyword evidence="6 11" id="KW-0547">Nucleotide-binding</keyword>
<dbReference type="PROSITE" id="PS51285">
    <property type="entry name" value="AGC_KINASE_CTER"/>
    <property type="match status" value="1"/>
</dbReference>
<comment type="catalytic activity">
    <reaction evidence="10">
        <text>L-seryl-[protein] + ATP = O-phospho-L-seryl-[protein] + ADP + H(+)</text>
        <dbReference type="Rhea" id="RHEA:17989"/>
        <dbReference type="Rhea" id="RHEA-COMP:9863"/>
        <dbReference type="Rhea" id="RHEA-COMP:11604"/>
        <dbReference type="ChEBI" id="CHEBI:15378"/>
        <dbReference type="ChEBI" id="CHEBI:29999"/>
        <dbReference type="ChEBI" id="CHEBI:30616"/>
        <dbReference type="ChEBI" id="CHEBI:83421"/>
        <dbReference type="ChEBI" id="CHEBI:456216"/>
        <dbReference type="EC" id="2.7.11.1"/>
    </reaction>
</comment>
<dbReference type="STRING" id="282301.A0A267EF67"/>
<dbReference type="PROSITE" id="PS00108">
    <property type="entry name" value="PROTEIN_KINASE_ST"/>
    <property type="match status" value="1"/>
</dbReference>
<organism evidence="15 16">
    <name type="scientific">Macrostomum lignano</name>
    <dbReference type="NCBI Taxonomy" id="282301"/>
    <lineage>
        <taxon>Eukaryota</taxon>
        <taxon>Metazoa</taxon>
        <taxon>Spiralia</taxon>
        <taxon>Lophotrochozoa</taxon>
        <taxon>Platyhelminthes</taxon>
        <taxon>Rhabditophora</taxon>
        <taxon>Macrostomorpha</taxon>
        <taxon>Macrostomida</taxon>
        <taxon>Macrostomidae</taxon>
        <taxon>Macrostomum</taxon>
    </lineage>
</organism>
<keyword evidence="5" id="KW-0808">Transferase</keyword>
<protein>
    <recommendedName>
        <fullName evidence="2">non-specific serine/threonine protein kinase</fullName>
        <ecNumber evidence="2">2.7.11.1</ecNumber>
    </recommendedName>
</protein>
<evidence type="ECO:0000256" key="3">
    <source>
        <dbReference type="ARBA" id="ARBA00022527"/>
    </source>
</evidence>
<dbReference type="GO" id="GO:0004674">
    <property type="term" value="F:protein serine/threonine kinase activity"/>
    <property type="evidence" value="ECO:0007669"/>
    <property type="project" value="UniProtKB-KW"/>
</dbReference>
<keyword evidence="8 11" id="KW-0067">ATP-binding</keyword>
<keyword evidence="16" id="KW-1185">Reference proteome</keyword>
<feature type="region of interest" description="Disordered" evidence="12">
    <location>
        <begin position="456"/>
        <end position="475"/>
    </location>
</feature>
<evidence type="ECO:0000256" key="11">
    <source>
        <dbReference type="PROSITE-ProRule" id="PRU10141"/>
    </source>
</evidence>
<dbReference type="InterPro" id="IPR011009">
    <property type="entry name" value="Kinase-like_dom_sf"/>
</dbReference>
<dbReference type="EC" id="2.7.11.1" evidence="2"/>
<evidence type="ECO:0000259" key="14">
    <source>
        <dbReference type="PROSITE" id="PS51285"/>
    </source>
</evidence>
<dbReference type="SMART" id="SM00133">
    <property type="entry name" value="S_TK_X"/>
    <property type="match status" value="1"/>
</dbReference>
<evidence type="ECO:0000256" key="1">
    <source>
        <dbReference type="ARBA" id="ARBA00009804"/>
    </source>
</evidence>
<dbReference type="InterPro" id="IPR017892">
    <property type="entry name" value="Pkinase_C"/>
</dbReference>
<dbReference type="Gene3D" id="1.10.510.10">
    <property type="entry name" value="Transferase(Phosphotransferase) domain 1"/>
    <property type="match status" value="1"/>
</dbReference>
<dbReference type="Gene3D" id="3.30.200.20">
    <property type="entry name" value="Phosphorylase Kinase, domain 1"/>
    <property type="match status" value="1"/>
</dbReference>
<comment type="caution">
    <text evidence="15">The sequence shown here is derived from an EMBL/GenBank/DDBJ whole genome shotgun (WGS) entry which is preliminary data.</text>
</comment>
<comment type="catalytic activity">
    <reaction evidence="9">
        <text>L-threonyl-[protein] + ATP = O-phospho-L-threonyl-[protein] + ADP + H(+)</text>
        <dbReference type="Rhea" id="RHEA:46608"/>
        <dbReference type="Rhea" id="RHEA-COMP:11060"/>
        <dbReference type="Rhea" id="RHEA-COMP:11605"/>
        <dbReference type="ChEBI" id="CHEBI:15378"/>
        <dbReference type="ChEBI" id="CHEBI:30013"/>
        <dbReference type="ChEBI" id="CHEBI:30616"/>
        <dbReference type="ChEBI" id="CHEBI:61977"/>
        <dbReference type="ChEBI" id="CHEBI:456216"/>
        <dbReference type="EC" id="2.7.11.1"/>
    </reaction>
</comment>
<proteinExistence type="inferred from homology"/>
<evidence type="ECO:0000259" key="13">
    <source>
        <dbReference type="PROSITE" id="PS50011"/>
    </source>
</evidence>
<evidence type="ECO:0000256" key="7">
    <source>
        <dbReference type="ARBA" id="ARBA00022777"/>
    </source>
</evidence>
<dbReference type="InterPro" id="IPR000961">
    <property type="entry name" value="AGC-kinase_C"/>
</dbReference>
<evidence type="ECO:0000256" key="4">
    <source>
        <dbReference type="ARBA" id="ARBA00022553"/>
    </source>
</evidence>
<dbReference type="GO" id="GO:0106310">
    <property type="term" value="F:protein serine kinase activity"/>
    <property type="evidence" value="ECO:0007669"/>
    <property type="project" value="RHEA"/>
</dbReference>
<evidence type="ECO:0000256" key="5">
    <source>
        <dbReference type="ARBA" id="ARBA00022679"/>
    </source>
</evidence>
<dbReference type="PANTHER" id="PTHR24351">
    <property type="entry name" value="RIBOSOMAL PROTEIN S6 KINASE"/>
    <property type="match status" value="1"/>
</dbReference>
<feature type="domain" description="Protein kinase" evidence="13">
    <location>
        <begin position="110"/>
        <end position="371"/>
    </location>
</feature>
<dbReference type="SMART" id="SM00220">
    <property type="entry name" value="S_TKc"/>
    <property type="match status" value="1"/>
</dbReference>
<reference evidence="15 16" key="1">
    <citation type="submission" date="2017-06" db="EMBL/GenBank/DDBJ databases">
        <title>A platform for efficient transgenesis in Macrostomum lignano, a flatworm model organism for stem cell research.</title>
        <authorList>
            <person name="Berezikov E."/>
        </authorList>
    </citation>
    <scope>NUCLEOTIDE SEQUENCE [LARGE SCALE GENOMIC DNA]</scope>
    <source>
        <strain evidence="15">DV1</strain>
        <tissue evidence="15">Whole organism</tissue>
    </source>
</reference>
<dbReference type="PROSITE" id="PS50011">
    <property type="entry name" value="PROTEIN_KINASE_DOM"/>
    <property type="match status" value="1"/>
</dbReference>
<evidence type="ECO:0000313" key="16">
    <source>
        <dbReference type="Proteomes" id="UP000215902"/>
    </source>
</evidence>
<keyword evidence="7" id="KW-0418">Kinase</keyword>
<feature type="binding site" evidence="11">
    <location>
        <position position="142"/>
    </location>
    <ligand>
        <name>ATP</name>
        <dbReference type="ChEBI" id="CHEBI:30616"/>
    </ligand>
</feature>
<dbReference type="Proteomes" id="UP000215902">
    <property type="component" value="Unassembled WGS sequence"/>
</dbReference>
<feature type="region of interest" description="Disordered" evidence="12">
    <location>
        <begin position="498"/>
        <end position="556"/>
    </location>
</feature>
<dbReference type="Pfam" id="PF00433">
    <property type="entry name" value="Pkinase_C"/>
    <property type="match status" value="1"/>
</dbReference>
<evidence type="ECO:0000256" key="6">
    <source>
        <dbReference type="ARBA" id="ARBA00022741"/>
    </source>
</evidence>
<feature type="compositionally biased region" description="Low complexity" evidence="12">
    <location>
        <begin position="522"/>
        <end position="534"/>
    </location>
</feature>
<dbReference type="InterPro" id="IPR008271">
    <property type="entry name" value="Ser/Thr_kinase_AS"/>
</dbReference>
<dbReference type="FunFam" id="3.30.200.20:FF:000686">
    <property type="entry name" value="Ribosomal protein S6 kinase"/>
    <property type="match status" value="1"/>
</dbReference>
<evidence type="ECO:0000256" key="8">
    <source>
        <dbReference type="ARBA" id="ARBA00022840"/>
    </source>
</evidence>
<sequence>MNNCNAMFELELGEQQDASYVTQGMSAIGLSSTRLTNPYGASNGNDKNENNFEDAITSKKFDQKMEQTQSDFLVKGPLSYQESLDNPVSIDINEQLVNSSLNGRAESKDFELLKVLGKGGYGKVFLARKIRGPDQGTIYAMKVLKKASIVRNQKDTAHTKSERNILELIRHPFLVQLHYAFQTPGRLYLILEYLAGGELFMQLEREGVFNEDTARFYLSEIVLALGHLHSQGIVYRDLKPENVLLSVTGHVKLTDFGLSKEAIADDGVTHTFCGTIEYMAPEILMRQGHGKAVDWWSLGTLVYDMLSGGPPFSADNRKKTIDRILRAKLQLPPYLTNDAKSLLRCLLKRAPGDRLGGGPGDVDEVKRHAFFRRVDWQKVIEQAYTPPFKPDTVLKSDADVSLFDSKFTQENPVESPEEDSVLSASFAHVFQGFTFVAPSVLESVYKEPWRSSYRDQPMLARRRSGGGSGGHSAGAAAACQSPAAFSHGAASDEQQFLFEESEFPDADEDNGAASSRYPATTQQQLQQRNFQSQQDYFPPPTQPKPYAMRPGAPVRK</sequence>
<dbReference type="Pfam" id="PF00069">
    <property type="entry name" value="Pkinase"/>
    <property type="match status" value="1"/>
</dbReference>
<evidence type="ECO:0000313" key="15">
    <source>
        <dbReference type="EMBL" id="PAA60086.1"/>
    </source>
</evidence>
<keyword evidence="3" id="KW-0723">Serine/threonine-protein kinase</keyword>
<feature type="compositionally biased region" description="Acidic residues" evidence="12">
    <location>
        <begin position="499"/>
        <end position="510"/>
    </location>
</feature>
<dbReference type="AlphaFoldDB" id="A0A267EF67"/>
<gene>
    <name evidence="15" type="ORF">BOX15_Mlig015792g1</name>
</gene>
<dbReference type="EMBL" id="NIVC01002194">
    <property type="protein sequence ID" value="PAA60086.1"/>
    <property type="molecule type" value="Genomic_DNA"/>
</dbReference>
<dbReference type="PROSITE" id="PS00107">
    <property type="entry name" value="PROTEIN_KINASE_ATP"/>
    <property type="match status" value="1"/>
</dbReference>
<accession>A0A267EF67</accession>
<comment type="similarity">
    <text evidence="1">Belongs to the protein kinase superfamily. AGC Ser/Thr protein kinase family. S6 kinase subfamily.</text>
</comment>
<dbReference type="GO" id="GO:0005524">
    <property type="term" value="F:ATP binding"/>
    <property type="evidence" value="ECO:0007669"/>
    <property type="project" value="UniProtKB-UniRule"/>
</dbReference>
<evidence type="ECO:0000256" key="9">
    <source>
        <dbReference type="ARBA" id="ARBA00047899"/>
    </source>
</evidence>
<feature type="domain" description="AGC-kinase C-terminal" evidence="14">
    <location>
        <begin position="372"/>
        <end position="445"/>
    </location>
</feature>
<name>A0A267EF67_9PLAT</name>
<dbReference type="InterPro" id="IPR017441">
    <property type="entry name" value="Protein_kinase_ATP_BS"/>
</dbReference>
<evidence type="ECO:0000256" key="2">
    <source>
        <dbReference type="ARBA" id="ARBA00012513"/>
    </source>
</evidence>
<dbReference type="FunFam" id="1.10.510.10:FF:000008">
    <property type="entry name" value="Non-specific serine/threonine protein kinase"/>
    <property type="match status" value="1"/>
</dbReference>
<dbReference type="OrthoDB" id="63267at2759"/>
<dbReference type="CDD" id="cd05584">
    <property type="entry name" value="STKc_p70S6K"/>
    <property type="match status" value="1"/>
</dbReference>
<evidence type="ECO:0000256" key="12">
    <source>
        <dbReference type="SAM" id="MobiDB-lite"/>
    </source>
</evidence>
<keyword evidence="4" id="KW-0597">Phosphoprotein</keyword>